<evidence type="ECO:0000256" key="2">
    <source>
        <dbReference type="ARBA" id="ARBA00022645"/>
    </source>
</evidence>
<dbReference type="InterPro" id="IPR040921">
    <property type="entry name" value="Peptidase_S66C"/>
</dbReference>
<dbReference type="InParanoid" id="G9EPN8"/>
<evidence type="ECO:0008006" key="11">
    <source>
        <dbReference type="Google" id="ProtNLM"/>
    </source>
</evidence>
<comment type="similarity">
    <text evidence="1">Belongs to the peptidase S66 family.</text>
</comment>
<feature type="active site" description="Charge relay system" evidence="6">
    <location>
        <position position="205"/>
    </location>
</feature>
<dbReference type="OrthoDB" id="9807329at2"/>
<dbReference type="eggNOG" id="COG1619">
    <property type="taxonomic scope" value="Bacteria"/>
</dbReference>
<evidence type="ECO:0000256" key="4">
    <source>
        <dbReference type="ARBA" id="ARBA00022801"/>
    </source>
</evidence>
<dbReference type="Gene3D" id="3.50.30.60">
    <property type="entry name" value="LD-carboxypeptidase A C-terminal domain-like"/>
    <property type="match status" value="1"/>
</dbReference>
<dbReference type="InterPro" id="IPR029062">
    <property type="entry name" value="Class_I_gatase-like"/>
</dbReference>
<evidence type="ECO:0000256" key="6">
    <source>
        <dbReference type="PIRSR" id="PIRSR028757-1"/>
    </source>
</evidence>
<keyword evidence="2" id="KW-0121">Carboxypeptidase</keyword>
<dbReference type="Proteomes" id="UP000002770">
    <property type="component" value="Unassembled WGS sequence"/>
</dbReference>
<gene>
    <name evidence="9" type="ORF">LDG_7205</name>
</gene>
<organism evidence="9 10">
    <name type="scientific">Legionella drancourtii LLAP12</name>
    <dbReference type="NCBI Taxonomy" id="658187"/>
    <lineage>
        <taxon>Bacteria</taxon>
        <taxon>Pseudomonadati</taxon>
        <taxon>Pseudomonadota</taxon>
        <taxon>Gammaproteobacteria</taxon>
        <taxon>Legionellales</taxon>
        <taxon>Legionellaceae</taxon>
        <taxon>Legionella</taxon>
    </lineage>
</organism>
<dbReference type="SUPFAM" id="SSF52317">
    <property type="entry name" value="Class I glutamine amidotransferase-like"/>
    <property type="match status" value="1"/>
</dbReference>
<feature type="active site" description="Charge relay system" evidence="6">
    <location>
        <position position="273"/>
    </location>
</feature>
<feature type="active site" description="Nucleophile" evidence="6">
    <location>
        <position position="109"/>
    </location>
</feature>
<evidence type="ECO:0000313" key="10">
    <source>
        <dbReference type="Proteomes" id="UP000002770"/>
    </source>
</evidence>
<evidence type="ECO:0000259" key="7">
    <source>
        <dbReference type="Pfam" id="PF02016"/>
    </source>
</evidence>
<dbReference type="CDD" id="cd07025">
    <property type="entry name" value="Peptidase_S66"/>
    <property type="match status" value="1"/>
</dbReference>
<keyword evidence="10" id="KW-1185">Reference proteome</keyword>
<evidence type="ECO:0000259" key="8">
    <source>
        <dbReference type="Pfam" id="PF17676"/>
    </source>
</evidence>
<name>G9EPN8_9GAMM</name>
<protein>
    <recommendedName>
        <fullName evidence="11">LD-carboxypeptidase</fullName>
    </recommendedName>
</protein>
<dbReference type="STRING" id="658187.LDG_7205"/>
<dbReference type="GO" id="GO:0008236">
    <property type="term" value="F:serine-type peptidase activity"/>
    <property type="evidence" value="ECO:0007669"/>
    <property type="project" value="UniProtKB-KW"/>
</dbReference>
<dbReference type="InterPro" id="IPR040449">
    <property type="entry name" value="Peptidase_S66_N"/>
</dbReference>
<dbReference type="GO" id="GO:0004180">
    <property type="term" value="F:carboxypeptidase activity"/>
    <property type="evidence" value="ECO:0007669"/>
    <property type="project" value="UniProtKB-KW"/>
</dbReference>
<dbReference type="SUPFAM" id="SSF141986">
    <property type="entry name" value="LD-carboxypeptidase A C-terminal domain-like"/>
    <property type="match status" value="1"/>
</dbReference>
<reference evidence="9 10" key="1">
    <citation type="journal article" date="2011" name="BMC Genomics">
        <title>Insight into cross-talk between intra-amoebal pathogens.</title>
        <authorList>
            <person name="Gimenez G."/>
            <person name="Bertelli C."/>
            <person name="Moliner C."/>
            <person name="Robert C."/>
            <person name="Raoult D."/>
            <person name="Fournier P.E."/>
            <person name="Greub G."/>
        </authorList>
    </citation>
    <scope>NUCLEOTIDE SEQUENCE [LARGE SCALE GENOMIC DNA]</scope>
    <source>
        <strain evidence="9 10">LLAP12</strain>
    </source>
</reference>
<dbReference type="EMBL" id="JH413824">
    <property type="protein sequence ID" value="EHL30776.1"/>
    <property type="molecule type" value="Genomic_DNA"/>
</dbReference>
<keyword evidence="4" id="KW-0378">Hydrolase</keyword>
<dbReference type="InterPro" id="IPR003507">
    <property type="entry name" value="S66_fam"/>
</dbReference>
<dbReference type="PIRSF" id="PIRSF028757">
    <property type="entry name" value="LD-carboxypeptidase"/>
    <property type="match status" value="1"/>
</dbReference>
<keyword evidence="5" id="KW-0720">Serine protease</keyword>
<evidence type="ECO:0000256" key="1">
    <source>
        <dbReference type="ARBA" id="ARBA00010233"/>
    </source>
</evidence>
<dbReference type="AlphaFoldDB" id="G9EPN8"/>
<dbReference type="GO" id="GO:0006508">
    <property type="term" value="P:proteolysis"/>
    <property type="evidence" value="ECO:0007669"/>
    <property type="project" value="UniProtKB-KW"/>
</dbReference>
<dbReference type="InterPro" id="IPR027461">
    <property type="entry name" value="Carboxypeptidase_A_C_sf"/>
</dbReference>
<evidence type="ECO:0000313" key="9">
    <source>
        <dbReference type="EMBL" id="EHL30776.1"/>
    </source>
</evidence>
<dbReference type="HOGENOM" id="CLU_034346_3_1_6"/>
<dbReference type="InterPro" id="IPR027478">
    <property type="entry name" value="LdcA_N"/>
</dbReference>
<evidence type="ECO:0000256" key="3">
    <source>
        <dbReference type="ARBA" id="ARBA00022670"/>
    </source>
</evidence>
<dbReference type="Pfam" id="PF02016">
    <property type="entry name" value="Peptidase_S66"/>
    <property type="match status" value="1"/>
</dbReference>
<dbReference type="RefSeq" id="WP_006871122.1">
    <property type="nucleotide sequence ID" value="NZ_JH413824.1"/>
</dbReference>
<dbReference type="PANTHER" id="PTHR30237">
    <property type="entry name" value="MURAMOYLTETRAPEPTIDE CARBOXYPEPTIDASE"/>
    <property type="match status" value="1"/>
</dbReference>
<dbReference type="Gene3D" id="3.40.50.10740">
    <property type="entry name" value="Class I glutamine amidotransferase-like"/>
    <property type="match status" value="1"/>
</dbReference>
<dbReference type="PANTHER" id="PTHR30237:SF2">
    <property type="entry name" value="MUREIN TETRAPEPTIDE CARBOXYPEPTIDASE"/>
    <property type="match status" value="1"/>
</dbReference>
<proteinExistence type="inferred from homology"/>
<feature type="domain" description="LD-carboxypeptidase N-terminal" evidence="7">
    <location>
        <begin position="13"/>
        <end position="129"/>
    </location>
</feature>
<dbReference type="Pfam" id="PF17676">
    <property type="entry name" value="Peptidase_S66C"/>
    <property type="match status" value="1"/>
</dbReference>
<feature type="domain" description="LD-carboxypeptidase C-terminal" evidence="8">
    <location>
        <begin position="176"/>
        <end position="288"/>
    </location>
</feature>
<accession>G9EPN8</accession>
<keyword evidence="3" id="KW-0645">Protease</keyword>
<sequence length="300" mass="32652">MYSLPVLKPGDFVELIAPASRCSEHELLGIKQLCEAWQLNCIVNEDIFGDDLLCANSDAARFNHLKNALQNPQTKAVICVRGGYGAMRLIPQLAKIQPPVTPKVFVGMSDTTCLHLYLQQQWGWATIHGAASPDKFSAQSIAALKTLLFVEAEAVNFSRLKPLNQAAKEQGVLIAPVTGGNLTLIQAGIGTNWQLNARDKFVLLEEVNERGYRVDRMLEHLQQAHILDGATAILFGDFLGGNEPNDTSLIPAVLQRFADACAIPVVQIDGIGHGVTNFPIPCATKARLELGNELGLTCFR</sequence>
<evidence type="ECO:0000256" key="5">
    <source>
        <dbReference type="ARBA" id="ARBA00022825"/>
    </source>
</evidence>